<dbReference type="GO" id="GO:0009289">
    <property type="term" value="C:pilus"/>
    <property type="evidence" value="ECO:0007669"/>
    <property type="project" value="UniProtKB-SubCell"/>
</dbReference>
<dbReference type="EMBL" id="SSOC01000003">
    <property type="protein sequence ID" value="THF65891.1"/>
    <property type="molecule type" value="Genomic_DNA"/>
</dbReference>
<keyword evidence="5" id="KW-0106">Calcium</keyword>
<dbReference type="Gene3D" id="2.130.10.10">
    <property type="entry name" value="YVTN repeat-like/Quinoprotein amine dehydrogenase"/>
    <property type="match status" value="1"/>
</dbReference>
<comment type="subcellular location">
    <subcellularLocation>
        <location evidence="1">Fimbrium</location>
    </subcellularLocation>
</comment>
<evidence type="ECO:0000256" key="8">
    <source>
        <dbReference type="SAM" id="SignalP"/>
    </source>
</evidence>
<accession>A0A4S4B0B4</accession>
<feature type="compositionally biased region" description="Gly residues" evidence="7">
    <location>
        <begin position="1395"/>
        <end position="1408"/>
    </location>
</feature>
<feature type="chain" id="PRO_5020893731" evidence="8">
    <location>
        <begin position="37"/>
        <end position="1462"/>
    </location>
</feature>
<dbReference type="RefSeq" id="WP_136348097.1">
    <property type="nucleotide sequence ID" value="NZ_SSOC01000003.1"/>
</dbReference>
<evidence type="ECO:0000256" key="7">
    <source>
        <dbReference type="SAM" id="MobiDB-lite"/>
    </source>
</evidence>
<keyword evidence="11" id="KW-1185">Reference proteome</keyword>
<dbReference type="InterPro" id="IPR011047">
    <property type="entry name" value="Quinoprotein_ADH-like_sf"/>
</dbReference>
<dbReference type="GO" id="GO:0046872">
    <property type="term" value="F:metal ion binding"/>
    <property type="evidence" value="ECO:0007669"/>
    <property type="project" value="UniProtKB-KW"/>
</dbReference>
<feature type="compositionally biased region" description="Acidic residues" evidence="7">
    <location>
        <begin position="1413"/>
        <end position="1430"/>
    </location>
</feature>
<feature type="domain" description="PilY1 beta-propeller" evidence="9">
    <location>
        <begin position="973"/>
        <end position="1258"/>
    </location>
</feature>
<feature type="signal peptide" evidence="8">
    <location>
        <begin position="1"/>
        <end position="36"/>
    </location>
</feature>
<organism evidence="10 11">
    <name type="scientific">Pseudothauera nasutitermitis</name>
    <dbReference type="NCBI Taxonomy" id="2565930"/>
    <lineage>
        <taxon>Bacteria</taxon>
        <taxon>Pseudomonadati</taxon>
        <taxon>Pseudomonadota</taxon>
        <taxon>Betaproteobacteria</taxon>
        <taxon>Rhodocyclales</taxon>
        <taxon>Zoogloeaceae</taxon>
        <taxon>Pseudothauera</taxon>
    </lineage>
</organism>
<dbReference type="SUPFAM" id="SSF50998">
    <property type="entry name" value="Quinoprotein alcohol dehydrogenase-like"/>
    <property type="match status" value="1"/>
</dbReference>
<protein>
    <submittedName>
        <fullName evidence="10">Pilus assembly protein</fullName>
    </submittedName>
</protein>
<dbReference type="InterPro" id="IPR015943">
    <property type="entry name" value="WD40/YVTN_repeat-like_dom_sf"/>
</dbReference>
<evidence type="ECO:0000256" key="1">
    <source>
        <dbReference type="ARBA" id="ARBA00004561"/>
    </source>
</evidence>
<evidence type="ECO:0000256" key="2">
    <source>
        <dbReference type="ARBA" id="ARBA00008387"/>
    </source>
</evidence>
<reference evidence="10 11" key="1">
    <citation type="submission" date="2019-04" db="EMBL/GenBank/DDBJ databases">
        <title>Azoarcus nasutitermitis sp. nov. isolated from termite nest.</title>
        <authorList>
            <person name="Lin S.-Y."/>
            <person name="Hameed A."/>
            <person name="Hsu Y.-H."/>
            <person name="Young C.-C."/>
        </authorList>
    </citation>
    <scope>NUCLEOTIDE SEQUENCE [LARGE SCALE GENOMIC DNA]</scope>
    <source>
        <strain evidence="10 11">CC-YHH838</strain>
    </source>
</reference>
<evidence type="ECO:0000256" key="3">
    <source>
        <dbReference type="ARBA" id="ARBA00022558"/>
    </source>
</evidence>
<sequence length="1462" mass="157544">MATHPVSRQILSPFKRIAVLCAATSALCAAQTSVNAQVIPETPLITSQVSVPMTMLTVGRDHTLFYEAYNDASDLDGDGILDVRFKPNITYYGLFDSDLCYTHSGGRATTDLFSPDSAAGELGKCPGKWSGNWLNYVTTSRIDALRKVFYGGMREVDTSTQTVLRRAYIPQDAHSWAKEYTSLAVDGYLISDYTPLSQPSGSGTRRHFFGSLTATDGVDCSTLSDCSDRAPLLRVITNSQNTRVWQWASSERPVLAASSNHNGTRADYTVRVEVCTASFNAGCKRYPNGNYKPTGLLHEYGENEAMYFGLLTGSYNKNMSGGVLRKVVSSFRSEVNQSTGVFTDNATIVKTLNSLRIRDFNNGRTDNSYRGGWVTTRAMQEGEFVDWGNPIGEMMYETLRYFAGKKSATSAYATSGSHDQHIGLPVATWDDPYETGSAASAHWCARPNMLVVSGINPSFDSDQLPGSAFGSFSGDLSGLSVSQIAATITGYEGDIAGLRYIGQSEDVYDGAPTAKDVTSLGTIRGLAPEEPTKQGSYYSAAVAYFGKSTDLRPDLSGRQTVDTYAVVLSSPLPKIEVPLGGTTITLVPFAKSVGGSSISNAKGNFQPTNQIVDFYVDTIANSSAEDADASVNDGRYYARFRVNFEDVEQGADHDMDAIVVYEIAVEADGRLRVRLTPEYEEGGIKHSMGYVISGTTKDGVYLVVQDEHNDQYYYLNVPPDMDPGACDVTSPPAACSRLPCVRKQSGHGSYDVCVGDRAYSERFFGPGSSSASLLKDPLWYAAKWGGFVDRNNNSRPDQLVEWDSDGDGVPDTYFLVQNPLGLYDALRASFESIISRTTSISNIAANGQELRSDSRIFRARFSDSWNGELTAYTVDASGVVETPLWHASEQLPAANSRTIYTRNSAGDGAVQFLWSGLSTAQQNVLGSESVLNYLRGDTSQEIRNGGALRSRLPLLAGSGRPLGDMVHSSPYYVADSNTVYIGANDGMLHAFDAETGVEHFAYIPSHIFSKLPRLADPEYVHTWFVDGEIAVSPKRTWSGDRNILVGSTGRGARGLFALDVTDPDDFDEDDVLWEYSGAADNDLGFVLGVPQIAQLENGNAVVIVGNGNNSPNAGAVLYVFDLSSGALLKKLDTGVNGSNGLSAPTLVDRNLNGRIDTVYAGDELGNVWRFDLSGSVDSWRSHYRNSGGSPLPLFTARDPDGAAQPISAQLTTALNTVPGSTHYGKRFVLFGTGRYIYASDPVSTQVQSWYGLIDDGTNRIGNHRTENNILVERTWADSSLTVDGKAARLLASATAGDMVNRKGWFLDFDVTSGERITSRSVLYFLQEATLLASSLVPSADPCVAGGSGYLNAINPFTGGRLVYPPFDLGGDFSSVDFGIGIPSTPIMVGGRIVVGGSGGTGGDSGGGETPPCEGEDCEPPCEGEDCPEPEVPDCNEYPDLAACKAQITLPDTGRVFWRETVR</sequence>
<dbReference type="Proteomes" id="UP000308430">
    <property type="component" value="Unassembled WGS sequence"/>
</dbReference>
<evidence type="ECO:0000256" key="6">
    <source>
        <dbReference type="ARBA" id="ARBA00023263"/>
    </source>
</evidence>
<comment type="caution">
    <text evidence="10">The sequence shown here is derived from an EMBL/GenBank/DDBJ whole genome shotgun (WGS) entry which is preliminary data.</text>
</comment>
<gene>
    <name evidence="10" type="ORF">E6C76_10155</name>
</gene>
<evidence type="ECO:0000313" key="11">
    <source>
        <dbReference type="Proteomes" id="UP000308430"/>
    </source>
</evidence>
<dbReference type="InterPro" id="IPR008707">
    <property type="entry name" value="B-propeller_PilY1"/>
</dbReference>
<feature type="region of interest" description="Disordered" evidence="7">
    <location>
        <begin position="1395"/>
        <end position="1430"/>
    </location>
</feature>
<evidence type="ECO:0000259" key="9">
    <source>
        <dbReference type="Pfam" id="PF05567"/>
    </source>
</evidence>
<dbReference type="Pfam" id="PF05567">
    <property type="entry name" value="T4P_PilY1"/>
    <property type="match status" value="1"/>
</dbReference>
<evidence type="ECO:0000256" key="4">
    <source>
        <dbReference type="ARBA" id="ARBA00022723"/>
    </source>
</evidence>
<keyword evidence="4" id="KW-0479">Metal-binding</keyword>
<comment type="similarity">
    <text evidence="2">Belongs to the PilY1 family.</text>
</comment>
<name>A0A4S4B0B4_9RHOO</name>
<keyword evidence="3" id="KW-1029">Fimbrium biogenesis</keyword>
<dbReference type="OrthoDB" id="7156875at2"/>
<keyword evidence="6" id="KW-0281">Fimbrium</keyword>
<evidence type="ECO:0000313" key="10">
    <source>
        <dbReference type="EMBL" id="THF65891.1"/>
    </source>
</evidence>
<evidence type="ECO:0000256" key="5">
    <source>
        <dbReference type="ARBA" id="ARBA00022837"/>
    </source>
</evidence>
<keyword evidence="8" id="KW-0732">Signal</keyword>
<proteinExistence type="inferred from homology"/>